<feature type="transmembrane region" description="Helical" evidence="1">
    <location>
        <begin position="6"/>
        <end position="38"/>
    </location>
</feature>
<keyword evidence="3" id="KW-1185">Reference proteome</keyword>
<accession>A0A2G5PBW4</accession>
<keyword evidence="1" id="KW-0472">Membrane</keyword>
<evidence type="ECO:0000313" key="2">
    <source>
        <dbReference type="EMBL" id="PIB75757.1"/>
    </source>
</evidence>
<dbReference type="EMBL" id="PDCN02000008">
    <property type="protein sequence ID" value="PIB75757.1"/>
    <property type="molecule type" value="Genomic_DNA"/>
</dbReference>
<dbReference type="RefSeq" id="WP_090591304.1">
    <property type="nucleotide sequence ID" value="NZ_CP104302.1"/>
</dbReference>
<protein>
    <submittedName>
        <fullName evidence="2">Uncharacterized protein</fullName>
    </submittedName>
</protein>
<organism evidence="2 3">
    <name type="scientific">Mycolicibacterium brumae</name>
    <dbReference type="NCBI Taxonomy" id="85968"/>
    <lineage>
        <taxon>Bacteria</taxon>
        <taxon>Bacillati</taxon>
        <taxon>Actinomycetota</taxon>
        <taxon>Actinomycetes</taxon>
        <taxon>Mycobacteriales</taxon>
        <taxon>Mycobacteriaceae</taxon>
        <taxon>Mycolicibacterium</taxon>
    </lineage>
</organism>
<dbReference type="InterPro" id="IPR046134">
    <property type="entry name" value="DUF6131"/>
</dbReference>
<keyword evidence="1" id="KW-0812">Transmembrane</keyword>
<dbReference type="AlphaFoldDB" id="A0A2G5PBW4"/>
<dbReference type="Proteomes" id="UP000230551">
    <property type="component" value="Unassembled WGS sequence"/>
</dbReference>
<evidence type="ECO:0000313" key="3">
    <source>
        <dbReference type="Proteomes" id="UP000230551"/>
    </source>
</evidence>
<reference evidence="2 3" key="1">
    <citation type="journal article" date="2017" name="Infect. Genet. Evol.">
        <title>The new phylogeny of the genus Mycobacterium: The old and the news.</title>
        <authorList>
            <person name="Tortoli E."/>
            <person name="Fedrizzi T."/>
            <person name="Meehan C.J."/>
            <person name="Trovato A."/>
            <person name="Grottola A."/>
            <person name="Giacobazzi E."/>
            <person name="Serpini G.F."/>
            <person name="Tagliazucchi S."/>
            <person name="Fabio A."/>
            <person name="Bettua C."/>
            <person name="Bertorelli R."/>
            <person name="Frascaro F."/>
            <person name="De Sanctis V."/>
            <person name="Pecorari M."/>
            <person name="Jousson O."/>
            <person name="Segata N."/>
            <person name="Cirillo D.M."/>
        </authorList>
    </citation>
    <scope>NUCLEOTIDE SEQUENCE [LARGE SCALE GENOMIC DNA]</scope>
    <source>
        <strain evidence="2 3">CIP1034565</strain>
    </source>
</reference>
<comment type="caution">
    <text evidence="2">The sequence shown here is derived from an EMBL/GenBank/DDBJ whole genome shotgun (WGS) entry which is preliminary data.</text>
</comment>
<dbReference type="Pfam" id="PF19626">
    <property type="entry name" value="DUF6131"/>
    <property type="match status" value="1"/>
</dbReference>
<name>A0A2G5PBW4_9MYCO</name>
<sequence length="51" mass="5576">MIALGVILLILGYVLHVSILWTLGIILLVVGAVFWLLGAMGRPVAGRRAWY</sequence>
<dbReference type="STRING" id="85968.GCA_900073015_03076"/>
<evidence type="ECO:0000256" key="1">
    <source>
        <dbReference type="SAM" id="Phobius"/>
    </source>
</evidence>
<keyword evidence="1" id="KW-1133">Transmembrane helix</keyword>
<proteinExistence type="predicted"/>
<gene>
    <name evidence="2" type="ORF">CQY22_008485</name>
</gene>